<keyword evidence="1" id="KW-0812">Transmembrane</keyword>
<feature type="transmembrane region" description="Helical" evidence="1">
    <location>
        <begin position="194"/>
        <end position="213"/>
    </location>
</feature>
<name>A0A8H3WDU5_9PEZI</name>
<dbReference type="PANTHER" id="PTHR38787:SF3">
    <property type="entry name" value="REGULATORY P DOMAIN-CONTAINING PROTEIN"/>
    <property type="match status" value="1"/>
</dbReference>
<organism evidence="3 4">
    <name type="scientific">Colletotrichum asianum</name>
    <dbReference type="NCBI Taxonomy" id="702518"/>
    <lineage>
        <taxon>Eukaryota</taxon>
        <taxon>Fungi</taxon>
        <taxon>Dikarya</taxon>
        <taxon>Ascomycota</taxon>
        <taxon>Pezizomycotina</taxon>
        <taxon>Sordariomycetes</taxon>
        <taxon>Hypocreomycetidae</taxon>
        <taxon>Glomerellales</taxon>
        <taxon>Glomerellaceae</taxon>
        <taxon>Colletotrichum</taxon>
        <taxon>Colletotrichum gloeosporioides species complex</taxon>
    </lineage>
</organism>
<accession>A0A8H3WDU5</accession>
<feature type="transmembrane region" description="Helical" evidence="1">
    <location>
        <begin position="29"/>
        <end position="49"/>
    </location>
</feature>
<reference evidence="3 4" key="1">
    <citation type="submission" date="2019-12" db="EMBL/GenBank/DDBJ databases">
        <title>A genome sequence resource for the geographically widespread anthracnose pathogen Colletotrichum asianum.</title>
        <authorList>
            <person name="Meng Y."/>
        </authorList>
    </citation>
    <scope>NUCLEOTIDE SEQUENCE [LARGE SCALE GENOMIC DNA]</scope>
    <source>
        <strain evidence="3 4">ICMP 18580</strain>
    </source>
</reference>
<feature type="transmembrane region" description="Helical" evidence="1">
    <location>
        <begin position="225"/>
        <end position="250"/>
    </location>
</feature>
<dbReference type="Pfam" id="PF20684">
    <property type="entry name" value="Fung_rhodopsin"/>
    <property type="match status" value="1"/>
</dbReference>
<keyword evidence="1" id="KW-1133">Transmembrane helix</keyword>
<evidence type="ECO:0000313" key="3">
    <source>
        <dbReference type="EMBL" id="KAF0324540.1"/>
    </source>
</evidence>
<evidence type="ECO:0000256" key="1">
    <source>
        <dbReference type="SAM" id="Phobius"/>
    </source>
</evidence>
<sequence>MSNTTSPVGAFPPPSGVTPNFNDPTDAGWTLNVAGMSVMAAVTTCFFGIRTYVKFSYGSPFLPEDWTCAIAYALIILYTSTVFVMAHYGEGYHAWDLTKESYQEVMRWLYASSIIYCPAAYFTKVTLLLLEARVFSIHEKIARGIRIFVIILLVCYIPIQTLKTIICIPISAFWDPHTPNPKCLNQRKIFIADLALAIITDFLILCIPFPLLWGLRMPLRKKLKILVLLGAGGVATAVTIYRLYLVILFLSSTDVTSDFVVLDLVTRVDPNSVDLLTQLTLHRCLELVIGIVCACLPSTNILYERIRRGQPAKTGNLPDNTSDYQKKSDNSSYWWSMMTGKQTRPARTEVATVAEAVRSPNHAATFDTELAILTGQPMARSFEPFRMKATTLATFALSALLQGASAKEIPPSELVSEIYDSGSVHMDLMARKKESWDRQRAAGEMESTAYRSRLAEEGPVSCVNGVAEVVPGDAMNTFKCSNIDFYDFKSHSDLGSTTGEGSSSWGWTSPDGREFAVIAQADGAAFAEVTKEGKLVYLGRLPQYSTTSIWRELRGYKNYIVIGSEAARHGVQIFDLTKLLDLDPANPKTFDPKADLTSWWNGLPNGSTHNIVINEEKEYAVAVGAQPRSSTCRSGLIFIDLSDPENPTSPGCAGGDGYVHDAQCLVYRGPDEKYFGRDICYGYNEDTLTIYDVTEKNTTNIISRTSYEGASYTHQGWVTNTEWQEYLVLDDEYDEYDATGPAASGYPITYFWDIRSLEAPKQTGVYKSAAYGIDHNQFVIDGFAYQSHYGAGLRVIDVSSLSEDPTGGKVTEVGFFDIYPENDAEPNGGSIDFVGTWSHYPYFKSGYILVNTIERAAAMGTEQLDSMLRRDARFLREIWSWFTVGAVVIFLRFFVRIRMVGPKGLKGDDYVMFVTLIMYTICFVMVDLVYRYGTNVDLTADQIKLLNDEEVARLVEGSKFQQVAWYSYTAYLWSMKGTLLFF</sequence>
<gene>
    <name evidence="3" type="ORF">GQ607_008244</name>
</gene>
<dbReference type="OrthoDB" id="2099887at2759"/>
<protein>
    <recommendedName>
        <fullName evidence="2">Rhodopsin domain-containing protein</fullName>
    </recommendedName>
</protein>
<feature type="transmembrane region" description="Helical" evidence="1">
    <location>
        <begin position="910"/>
        <end position="930"/>
    </location>
</feature>
<dbReference type="AlphaFoldDB" id="A0A8H3WDU5"/>
<dbReference type="InterPro" id="IPR027589">
    <property type="entry name" value="Choice_anch_B"/>
</dbReference>
<feature type="transmembrane region" description="Helical" evidence="1">
    <location>
        <begin position="69"/>
        <end position="88"/>
    </location>
</feature>
<feature type="transmembrane region" description="Helical" evidence="1">
    <location>
        <begin position="878"/>
        <end position="895"/>
    </location>
</feature>
<dbReference type="PANTHER" id="PTHR38787">
    <property type="entry name" value="REGULATORY P DOMAIN-CONTAINING PROTEIN"/>
    <property type="match status" value="1"/>
</dbReference>
<evidence type="ECO:0000313" key="4">
    <source>
        <dbReference type="Proteomes" id="UP000434172"/>
    </source>
</evidence>
<feature type="transmembrane region" description="Helical" evidence="1">
    <location>
        <begin position="108"/>
        <end position="135"/>
    </location>
</feature>
<feature type="domain" description="Rhodopsin" evidence="2">
    <location>
        <begin position="49"/>
        <end position="304"/>
    </location>
</feature>
<evidence type="ECO:0000259" key="2">
    <source>
        <dbReference type="Pfam" id="PF20684"/>
    </source>
</evidence>
<comment type="caution">
    <text evidence="3">The sequence shown here is derived from an EMBL/GenBank/DDBJ whole genome shotgun (WGS) entry which is preliminary data.</text>
</comment>
<dbReference type="NCBIfam" id="TIGR04312">
    <property type="entry name" value="choice_anch_B"/>
    <property type="match status" value="1"/>
</dbReference>
<feature type="transmembrane region" description="Helical" evidence="1">
    <location>
        <begin position="147"/>
        <end position="174"/>
    </location>
</feature>
<keyword evidence="4" id="KW-1185">Reference proteome</keyword>
<proteinExistence type="predicted"/>
<dbReference type="Proteomes" id="UP000434172">
    <property type="component" value="Unassembled WGS sequence"/>
</dbReference>
<dbReference type="EMBL" id="WOWK01000043">
    <property type="protein sequence ID" value="KAF0324540.1"/>
    <property type="molecule type" value="Genomic_DNA"/>
</dbReference>
<keyword evidence="1" id="KW-0472">Membrane</keyword>
<dbReference type="InterPro" id="IPR049326">
    <property type="entry name" value="Rhodopsin_dom_fungi"/>
</dbReference>
<dbReference type="GO" id="GO:0005576">
    <property type="term" value="C:extracellular region"/>
    <property type="evidence" value="ECO:0007669"/>
    <property type="project" value="TreeGrafter"/>
</dbReference>